<evidence type="ECO:0000256" key="1">
    <source>
        <dbReference type="SAM" id="MobiDB-lite"/>
    </source>
</evidence>
<dbReference type="Proteomes" id="UP000216897">
    <property type="component" value="Unassembled WGS sequence"/>
</dbReference>
<accession>A0ABX4GKD9</accession>
<feature type="compositionally biased region" description="Basic and acidic residues" evidence="1">
    <location>
        <begin position="30"/>
        <end position="41"/>
    </location>
</feature>
<name>A0ABX4GKD9_9PSED</name>
<gene>
    <name evidence="2" type="ORF">CJF38_13545</name>
</gene>
<proteinExistence type="predicted"/>
<feature type="region of interest" description="Disordered" evidence="1">
    <location>
        <begin position="14"/>
        <end position="41"/>
    </location>
</feature>
<organism evidence="2 3">
    <name type="scientific">Pseudomonas lundensis</name>
    <dbReference type="NCBI Taxonomy" id="86185"/>
    <lineage>
        <taxon>Bacteria</taxon>
        <taxon>Pseudomonadati</taxon>
        <taxon>Pseudomonadota</taxon>
        <taxon>Gammaproteobacteria</taxon>
        <taxon>Pseudomonadales</taxon>
        <taxon>Pseudomonadaceae</taxon>
        <taxon>Pseudomonas</taxon>
    </lineage>
</organism>
<reference evidence="2 3" key="1">
    <citation type="submission" date="2017-08" db="EMBL/GenBank/DDBJ databases">
        <title>Genomic and metabolic characterisation of spoilage-associated Pseudomonas species.</title>
        <authorList>
            <person name="Stanborough T."/>
            <person name="Fegan N."/>
            <person name="Powell S.M."/>
            <person name="Singh T."/>
            <person name="Tamplin M.L."/>
            <person name="Chandry P.S."/>
        </authorList>
    </citation>
    <scope>NUCLEOTIDE SEQUENCE [LARGE SCALE GENOMIC DNA]</scope>
    <source>
        <strain evidence="2 3">L1814</strain>
    </source>
</reference>
<dbReference type="EMBL" id="NQKG01000012">
    <property type="protein sequence ID" value="OZY54603.1"/>
    <property type="molecule type" value="Genomic_DNA"/>
</dbReference>
<keyword evidence="3" id="KW-1185">Reference proteome</keyword>
<evidence type="ECO:0000313" key="2">
    <source>
        <dbReference type="EMBL" id="OZY54603.1"/>
    </source>
</evidence>
<comment type="caution">
    <text evidence="2">The sequence shown here is derived from an EMBL/GenBank/DDBJ whole genome shotgun (WGS) entry which is preliminary data.</text>
</comment>
<protein>
    <submittedName>
        <fullName evidence="2">Uncharacterized protein</fullName>
    </submittedName>
</protein>
<sequence length="100" mass="11242">MEYNMTSEVFLANDRYLPEQSTHAPSTPRDVTRPMADRRDMMHKPELSRLVKLRDALLVLKGSMSPSADLHQLLERQLLSNDVHDRVLGKLADSGAGLVS</sequence>
<evidence type="ECO:0000313" key="3">
    <source>
        <dbReference type="Proteomes" id="UP000216897"/>
    </source>
</evidence>